<organism evidence="1 2">
    <name type="scientific">Decorospora gaudefroyi</name>
    <dbReference type="NCBI Taxonomy" id="184978"/>
    <lineage>
        <taxon>Eukaryota</taxon>
        <taxon>Fungi</taxon>
        <taxon>Dikarya</taxon>
        <taxon>Ascomycota</taxon>
        <taxon>Pezizomycotina</taxon>
        <taxon>Dothideomycetes</taxon>
        <taxon>Pleosporomycetidae</taxon>
        <taxon>Pleosporales</taxon>
        <taxon>Pleosporineae</taxon>
        <taxon>Pleosporaceae</taxon>
        <taxon>Decorospora</taxon>
    </lineage>
</organism>
<gene>
    <name evidence="1" type="ORF">BDW02DRAFT_571476</name>
</gene>
<proteinExistence type="predicted"/>
<protein>
    <submittedName>
        <fullName evidence="1">Uncharacterized protein</fullName>
    </submittedName>
</protein>
<keyword evidence="2" id="KW-1185">Reference proteome</keyword>
<reference evidence="1" key="1">
    <citation type="submission" date="2020-01" db="EMBL/GenBank/DDBJ databases">
        <authorList>
            <consortium name="DOE Joint Genome Institute"/>
            <person name="Haridas S."/>
            <person name="Albert R."/>
            <person name="Binder M."/>
            <person name="Bloem J."/>
            <person name="Labutti K."/>
            <person name="Salamov A."/>
            <person name="Andreopoulos B."/>
            <person name="Baker S.E."/>
            <person name="Barry K."/>
            <person name="Bills G."/>
            <person name="Bluhm B.H."/>
            <person name="Cannon C."/>
            <person name="Castanera R."/>
            <person name="Culley D.E."/>
            <person name="Daum C."/>
            <person name="Ezra D."/>
            <person name="Gonzalez J.B."/>
            <person name="Henrissat B."/>
            <person name="Kuo A."/>
            <person name="Liang C."/>
            <person name="Lipzen A."/>
            <person name="Lutzoni F."/>
            <person name="Magnuson J."/>
            <person name="Mondo S."/>
            <person name="Nolan M."/>
            <person name="Ohm R."/>
            <person name="Pangilinan J."/>
            <person name="Park H.-J."/>
            <person name="Ramirez L."/>
            <person name="Alfaro M."/>
            <person name="Sun H."/>
            <person name="Tritt A."/>
            <person name="Yoshinaga Y."/>
            <person name="Zwiers L.-H."/>
            <person name="Turgeon B.G."/>
            <person name="Goodwin S.B."/>
            <person name="Spatafora J.W."/>
            <person name="Crous P.W."/>
            <person name="Grigoriev I.V."/>
        </authorList>
    </citation>
    <scope>NUCLEOTIDE SEQUENCE</scope>
    <source>
        <strain evidence="1">P77</strain>
    </source>
</reference>
<sequence>MSTIDTYASTRQEFGRLFYSDHVIAPEPTRPSPSIQYIRSSTYTLTVLSDPITTHHFFVLPITHECDQHHNHRHYPSNL</sequence>
<dbReference type="AlphaFoldDB" id="A0A6A5K7D7"/>
<dbReference type="Proteomes" id="UP000800040">
    <property type="component" value="Unassembled WGS sequence"/>
</dbReference>
<evidence type="ECO:0000313" key="2">
    <source>
        <dbReference type="Proteomes" id="UP000800040"/>
    </source>
</evidence>
<dbReference type="EMBL" id="ML975349">
    <property type="protein sequence ID" value="KAF1831986.1"/>
    <property type="molecule type" value="Genomic_DNA"/>
</dbReference>
<evidence type="ECO:0000313" key="1">
    <source>
        <dbReference type="EMBL" id="KAF1831986.1"/>
    </source>
</evidence>
<feature type="non-terminal residue" evidence="1">
    <location>
        <position position="79"/>
    </location>
</feature>
<name>A0A6A5K7D7_9PLEO</name>
<accession>A0A6A5K7D7</accession>